<organism evidence="1 2">
    <name type="scientific">Intestinibaculum porci</name>
    <dbReference type="NCBI Taxonomy" id="2487118"/>
    <lineage>
        <taxon>Bacteria</taxon>
        <taxon>Bacillati</taxon>
        <taxon>Bacillota</taxon>
        <taxon>Erysipelotrichia</taxon>
        <taxon>Erysipelotrichales</taxon>
        <taxon>Erysipelotrichaceae</taxon>
        <taxon>Intestinibaculum</taxon>
    </lineage>
</organism>
<dbReference type="OrthoDB" id="9809878at2"/>
<gene>
    <name evidence="1" type="ORF">SG0102_15870</name>
</gene>
<sequence>MFNQFFITGILVSMPSSLSHQNDYLIYLKVKKPYDEYDPAHNYVKLPVLLWPGLARRISDEAVVGSILEVKGRLLNKAEDVNTIILKAESCQVLDYDLQQLMKKKK</sequence>
<dbReference type="InParanoid" id="A0A3G9JNS3"/>
<accession>A0A3G9JNS3</accession>
<evidence type="ECO:0000313" key="2">
    <source>
        <dbReference type="Proteomes" id="UP000268059"/>
    </source>
</evidence>
<dbReference type="AlphaFoldDB" id="A0A3G9JNS3"/>
<reference evidence="1 2" key="1">
    <citation type="submission" date="2018-11" db="EMBL/GenBank/DDBJ databases">
        <title>Novel Erysipelotrichaceae bacterium isolated from small intestine of a swine.</title>
        <authorList>
            <person name="Kim J.S."/>
            <person name="Choe H."/>
            <person name="Lee Y.R."/>
            <person name="Kim K.M."/>
            <person name="Park D.S."/>
        </authorList>
    </citation>
    <scope>NUCLEOTIDE SEQUENCE [LARGE SCALE GENOMIC DNA]</scope>
    <source>
        <strain evidence="1 2">SG0102</strain>
    </source>
</reference>
<keyword evidence="2" id="KW-1185">Reference proteome</keyword>
<evidence type="ECO:0000313" key="1">
    <source>
        <dbReference type="EMBL" id="BBH26653.1"/>
    </source>
</evidence>
<dbReference type="KEGG" id="ebm:SG0102_15870"/>
<protein>
    <recommendedName>
        <fullName evidence="3">Single-stranded DNA-binding protein</fullName>
    </recommendedName>
</protein>
<proteinExistence type="predicted"/>
<name>A0A3G9JNS3_9FIRM</name>
<dbReference type="Proteomes" id="UP000268059">
    <property type="component" value="Chromosome"/>
</dbReference>
<evidence type="ECO:0008006" key="3">
    <source>
        <dbReference type="Google" id="ProtNLM"/>
    </source>
</evidence>
<dbReference type="RefSeq" id="WP_125119492.1">
    <property type="nucleotide sequence ID" value="NZ_AP019309.1"/>
</dbReference>
<dbReference type="EMBL" id="AP019309">
    <property type="protein sequence ID" value="BBH26653.1"/>
    <property type="molecule type" value="Genomic_DNA"/>
</dbReference>